<dbReference type="EMBL" id="BMRG01000030">
    <property type="protein sequence ID" value="GGP86095.1"/>
    <property type="molecule type" value="Genomic_DNA"/>
</dbReference>
<feature type="transmembrane region" description="Helical" evidence="1">
    <location>
        <begin position="262"/>
        <end position="280"/>
    </location>
</feature>
<reference evidence="2" key="2">
    <citation type="submission" date="2020-09" db="EMBL/GenBank/DDBJ databases">
        <authorList>
            <person name="Sun Q."/>
            <person name="Ohkuma M."/>
        </authorList>
    </citation>
    <scope>NUCLEOTIDE SEQUENCE</scope>
    <source>
        <strain evidence="2">JCM 3313</strain>
    </source>
</reference>
<name>A0A918AU50_9PSEU</name>
<keyword evidence="1" id="KW-0472">Membrane</keyword>
<accession>A0A918AU50</accession>
<dbReference type="AlphaFoldDB" id="A0A918AU50"/>
<evidence type="ECO:0000313" key="3">
    <source>
        <dbReference type="Proteomes" id="UP000639606"/>
    </source>
</evidence>
<evidence type="ECO:0000313" key="2">
    <source>
        <dbReference type="EMBL" id="GGP86095.1"/>
    </source>
</evidence>
<sequence>MSDMSFDHFPHVDSHITATDGAHVGQQIGVQHGDNYSDTAFHYSYVYNVNQEDPPERRHEVALNHLNGGTPRFAEKLFGELLWNGDGTTERAYYYVLSVLSDRSLHEIRGELLTGVVNARKICDSLARDMWREALDVVWRLLRHMRLEAGGEAGEEHLRAALTAFGALPAERQDEIALHMDMVIGGVMQERLEAGYARRVVSERMRPGRAARAWKFFQPEPAKPRLYTHTASKADRADWLRAVVGGAGVLLGVLSLPSGAFGVGALLGAALVALGGYLLLGRGIALEAAGLRVAVKQREVVPPEEPEQPQSPGHWVSTEFVHEIHRLVEARFRDARPHVAGDWPAYTEGIRAHLKQRFVDLYGNAQVTAAAVNWLIRWHAKRVAAGWGEQGLFRYQAALAASGGTAALFRVGAGIAVAGLLVLMGSGQGVAALFIAAGGFFGAKAITRIGALRSVDGFLRADAEQLYAEEMRAYEEWVAKLADRPTDAEMARWLAMDKIHLKTDAIRRAGLSNHDLVAHVVMTEGAKGAMRARVLHGPPRYSAYVVQIFLLTRSGVREARVELDFLTGEARNERRNLFRYDALASASVTESGVRGTRGDREVERLRSRTFRLTLVNGQHITMVAENFRSAGDATLEDESELFLVALQTSGIEGALPILEAVASEGRDWIVREQERRERWSRAWYE</sequence>
<keyword evidence="1" id="KW-0812">Transmembrane</keyword>
<organism evidence="2 3">
    <name type="scientific">Saccharothrix coeruleofusca</name>
    <dbReference type="NCBI Taxonomy" id="33919"/>
    <lineage>
        <taxon>Bacteria</taxon>
        <taxon>Bacillati</taxon>
        <taxon>Actinomycetota</taxon>
        <taxon>Actinomycetes</taxon>
        <taxon>Pseudonocardiales</taxon>
        <taxon>Pseudonocardiaceae</taxon>
        <taxon>Saccharothrix</taxon>
    </lineage>
</organism>
<protein>
    <submittedName>
        <fullName evidence="2">Uncharacterized protein</fullName>
    </submittedName>
</protein>
<gene>
    <name evidence="2" type="ORF">GCM10010185_69760</name>
</gene>
<reference evidence="2" key="1">
    <citation type="journal article" date="2014" name="Int. J. Syst. Evol. Microbiol.">
        <title>Complete genome sequence of Corynebacterium casei LMG S-19264T (=DSM 44701T), isolated from a smear-ripened cheese.</title>
        <authorList>
            <consortium name="US DOE Joint Genome Institute (JGI-PGF)"/>
            <person name="Walter F."/>
            <person name="Albersmeier A."/>
            <person name="Kalinowski J."/>
            <person name="Ruckert C."/>
        </authorList>
    </citation>
    <scope>NUCLEOTIDE SEQUENCE</scope>
    <source>
        <strain evidence="2">JCM 3313</strain>
    </source>
</reference>
<proteinExistence type="predicted"/>
<keyword evidence="1" id="KW-1133">Transmembrane helix</keyword>
<evidence type="ECO:0000256" key="1">
    <source>
        <dbReference type="SAM" id="Phobius"/>
    </source>
</evidence>
<dbReference type="Proteomes" id="UP000639606">
    <property type="component" value="Unassembled WGS sequence"/>
</dbReference>
<keyword evidence="3" id="KW-1185">Reference proteome</keyword>
<comment type="caution">
    <text evidence="2">The sequence shown here is derived from an EMBL/GenBank/DDBJ whole genome shotgun (WGS) entry which is preliminary data.</text>
</comment>